<name>A0A0D2N1X6_GOSRA</name>
<dbReference type="Gramene" id="KJB06258">
    <property type="protein sequence ID" value="KJB06258"/>
    <property type="gene ID" value="B456_001G063700"/>
</dbReference>
<dbReference type="AlphaFoldDB" id="A0A0D2N1X6"/>
<dbReference type="EMBL" id="CM001740">
    <property type="protein sequence ID" value="KJB06258.1"/>
    <property type="molecule type" value="Genomic_DNA"/>
</dbReference>
<proteinExistence type="predicted"/>
<evidence type="ECO:0000313" key="2">
    <source>
        <dbReference type="Proteomes" id="UP000032304"/>
    </source>
</evidence>
<sequence>MVKSSKFQQRVNQKRKQVETDNQITKFLNPIDFTEKELWWSTESSIRISYFQDFQWHVFNPKRILISSKTFNNHCMRCPISLSRNELKSTRRKVHRQILRIPVQIGAHAVLQSLQPSPPIELGYAL</sequence>
<organism evidence="1 2">
    <name type="scientific">Gossypium raimondii</name>
    <name type="common">Peruvian cotton</name>
    <name type="synonym">Gossypium klotzschianum subsp. raimondii</name>
    <dbReference type="NCBI Taxonomy" id="29730"/>
    <lineage>
        <taxon>Eukaryota</taxon>
        <taxon>Viridiplantae</taxon>
        <taxon>Streptophyta</taxon>
        <taxon>Embryophyta</taxon>
        <taxon>Tracheophyta</taxon>
        <taxon>Spermatophyta</taxon>
        <taxon>Magnoliopsida</taxon>
        <taxon>eudicotyledons</taxon>
        <taxon>Gunneridae</taxon>
        <taxon>Pentapetalae</taxon>
        <taxon>rosids</taxon>
        <taxon>malvids</taxon>
        <taxon>Malvales</taxon>
        <taxon>Malvaceae</taxon>
        <taxon>Malvoideae</taxon>
        <taxon>Gossypium</taxon>
    </lineage>
</organism>
<gene>
    <name evidence="1" type="ORF">B456_001G063700</name>
</gene>
<keyword evidence="2" id="KW-1185">Reference proteome</keyword>
<accession>A0A0D2N1X6</accession>
<evidence type="ECO:0000313" key="1">
    <source>
        <dbReference type="EMBL" id="KJB06258.1"/>
    </source>
</evidence>
<protein>
    <submittedName>
        <fullName evidence="1">Uncharacterized protein</fullName>
    </submittedName>
</protein>
<dbReference type="Proteomes" id="UP000032304">
    <property type="component" value="Chromosome 1"/>
</dbReference>
<reference evidence="1 2" key="1">
    <citation type="journal article" date="2012" name="Nature">
        <title>Repeated polyploidization of Gossypium genomes and the evolution of spinnable cotton fibres.</title>
        <authorList>
            <person name="Paterson A.H."/>
            <person name="Wendel J.F."/>
            <person name="Gundlach H."/>
            <person name="Guo H."/>
            <person name="Jenkins J."/>
            <person name="Jin D."/>
            <person name="Llewellyn D."/>
            <person name="Showmaker K.C."/>
            <person name="Shu S."/>
            <person name="Udall J."/>
            <person name="Yoo M.J."/>
            <person name="Byers R."/>
            <person name="Chen W."/>
            <person name="Doron-Faigenboim A."/>
            <person name="Duke M.V."/>
            <person name="Gong L."/>
            <person name="Grimwood J."/>
            <person name="Grover C."/>
            <person name="Grupp K."/>
            <person name="Hu G."/>
            <person name="Lee T.H."/>
            <person name="Li J."/>
            <person name="Lin L."/>
            <person name="Liu T."/>
            <person name="Marler B.S."/>
            <person name="Page J.T."/>
            <person name="Roberts A.W."/>
            <person name="Romanel E."/>
            <person name="Sanders W.S."/>
            <person name="Szadkowski E."/>
            <person name="Tan X."/>
            <person name="Tang H."/>
            <person name="Xu C."/>
            <person name="Wang J."/>
            <person name="Wang Z."/>
            <person name="Zhang D."/>
            <person name="Zhang L."/>
            <person name="Ashrafi H."/>
            <person name="Bedon F."/>
            <person name="Bowers J.E."/>
            <person name="Brubaker C.L."/>
            <person name="Chee P.W."/>
            <person name="Das S."/>
            <person name="Gingle A.R."/>
            <person name="Haigler C.H."/>
            <person name="Harker D."/>
            <person name="Hoffmann L.V."/>
            <person name="Hovav R."/>
            <person name="Jones D.C."/>
            <person name="Lemke C."/>
            <person name="Mansoor S."/>
            <person name="ur Rahman M."/>
            <person name="Rainville L.N."/>
            <person name="Rambani A."/>
            <person name="Reddy U.K."/>
            <person name="Rong J.K."/>
            <person name="Saranga Y."/>
            <person name="Scheffler B.E."/>
            <person name="Scheffler J.A."/>
            <person name="Stelly D.M."/>
            <person name="Triplett B.A."/>
            <person name="Van Deynze A."/>
            <person name="Vaslin M.F."/>
            <person name="Waghmare V.N."/>
            <person name="Walford S.A."/>
            <person name="Wright R.J."/>
            <person name="Zaki E.A."/>
            <person name="Zhang T."/>
            <person name="Dennis E.S."/>
            <person name="Mayer K.F."/>
            <person name="Peterson D.G."/>
            <person name="Rokhsar D.S."/>
            <person name="Wang X."/>
            <person name="Schmutz J."/>
        </authorList>
    </citation>
    <scope>NUCLEOTIDE SEQUENCE [LARGE SCALE GENOMIC DNA]</scope>
</reference>
<dbReference type="OMA" id="IRISYFQ"/>